<accession>A0A662YR83</accession>
<keyword evidence="2" id="KW-0479">Metal-binding</keyword>
<evidence type="ECO:0000256" key="4">
    <source>
        <dbReference type="ARBA" id="ARBA00022771"/>
    </source>
</evidence>
<evidence type="ECO:0000256" key="8">
    <source>
        <dbReference type="ARBA" id="ARBA00023242"/>
    </source>
</evidence>
<keyword evidence="4" id="KW-0863">Zinc-finger</keyword>
<feature type="region of interest" description="Disordered" evidence="9">
    <location>
        <begin position="359"/>
        <end position="410"/>
    </location>
</feature>
<sequence>MYYTYYFQVPLPVSQSFLPSEVGLPVDRSTQTTLVPASVYTSSHVSEYQPQLQQQFLPQTQIQSASHQTHLFSHLPMHSQQPARIPYSMIPVGGIQLVPAGLAAYSTFVPIQAGPVQLTIPAVSVIHRTASPHGEKTPDGGPGTTNPIGVAEHVNSVLPCIPIGQVNVSSLQTLSTQSLQPLPALGLESVNILGLTNSNIAPQMHSQGLTLNALGLQVLAANPSTQSSPSPQAHIPGLKILNIALPTLIPSVSPITAEGQGWPENPTTQLGEGKPEQTPVHLPVSVNIGHVGCTVTPQLSPSMQPKASDPVISGRLNWQTDCRDQADSVPRIEVASQPNAGQGPMSVHSTKNSPIEHFVKGKEEDTSKQQASTSCSSDPSQKHLGASRHRNTVQYSDVSSDDEDRLIIET</sequence>
<dbReference type="GO" id="GO:0000981">
    <property type="term" value="F:DNA-binding transcription factor activity, RNA polymerase II-specific"/>
    <property type="evidence" value="ECO:0007669"/>
    <property type="project" value="TreeGrafter"/>
</dbReference>
<dbReference type="GO" id="GO:0008270">
    <property type="term" value="F:zinc ion binding"/>
    <property type="evidence" value="ECO:0007669"/>
    <property type="project" value="UniProtKB-KW"/>
</dbReference>
<dbReference type="GO" id="GO:0005634">
    <property type="term" value="C:nucleus"/>
    <property type="evidence" value="ECO:0007669"/>
    <property type="project" value="UniProtKB-SubCell"/>
</dbReference>
<name>A0A662YR83_ACIRT</name>
<keyword evidence="7" id="KW-0804">Transcription</keyword>
<reference evidence="10 11" key="1">
    <citation type="submission" date="2019-01" db="EMBL/GenBank/DDBJ databases">
        <title>Draft Genome and Complete Hox-Cluster Characterization of the Sterlet Sturgeon (Acipenser ruthenus).</title>
        <authorList>
            <person name="Wei Q."/>
        </authorList>
    </citation>
    <scope>NUCLEOTIDE SEQUENCE [LARGE SCALE GENOMIC DNA]</scope>
    <source>
        <strain evidence="10">WHYD16114868_AA</strain>
        <tissue evidence="10">Blood</tissue>
    </source>
</reference>
<keyword evidence="3" id="KW-0677">Repeat</keyword>
<dbReference type="AlphaFoldDB" id="A0A662YR83"/>
<evidence type="ECO:0000256" key="7">
    <source>
        <dbReference type="ARBA" id="ARBA00023163"/>
    </source>
</evidence>
<dbReference type="InterPro" id="IPR051969">
    <property type="entry name" value="Zinc-finger_DNA-bd_regulators"/>
</dbReference>
<evidence type="ECO:0000256" key="6">
    <source>
        <dbReference type="ARBA" id="ARBA00023015"/>
    </source>
</evidence>
<keyword evidence="5" id="KW-0862">Zinc</keyword>
<feature type="region of interest" description="Disordered" evidence="9">
    <location>
        <begin position="259"/>
        <end position="278"/>
    </location>
</feature>
<keyword evidence="6" id="KW-0805">Transcription regulation</keyword>
<evidence type="ECO:0000313" key="11">
    <source>
        <dbReference type="Proteomes" id="UP000289886"/>
    </source>
</evidence>
<evidence type="ECO:0000256" key="2">
    <source>
        <dbReference type="ARBA" id="ARBA00022723"/>
    </source>
</evidence>
<keyword evidence="8" id="KW-0539">Nucleus</keyword>
<gene>
    <name evidence="10" type="ORF">EOD39_12252</name>
</gene>
<evidence type="ECO:0000256" key="9">
    <source>
        <dbReference type="SAM" id="MobiDB-lite"/>
    </source>
</evidence>
<dbReference type="PANTHER" id="PTHR45944:SF3">
    <property type="entry name" value="ZINC FINGER PROTEIN 40"/>
    <property type="match status" value="1"/>
</dbReference>
<dbReference type="GO" id="GO:0000978">
    <property type="term" value="F:RNA polymerase II cis-regulatory region sequence-specific DNA binding"/>
    <property type="evidence" value="ECO:0007669"/>
    <property type="project" value="TreeGrafter"/>
</dbReference>
<organism evidence="10 11">
    <name type="scientific">Acipenser ruthenus</name>
    <name type="common">Sterlet sturgeon</name>
    <dbReference type="NCBI Taxonomy" id="7906"/>
    <lineage>
        <taxon>Eukaryota</taxon>
        <taxon>Metazoa</taxon>
        <taxon>Chordata</taxon>
        <taxon>Craniata</taxon>
        <taxon>Vertebrata</taxon>
        <taxon>Euteleostomi</taxon>
        <taxon>Actinopterygii</taxon>
        <taxon>Chondrostei</taxon>
        <taxon>Acipenseriformes</taxon>
        <taxon>Acipenseridae</taxon>
        <taxon>Acipenser</taxon>
    </lineage>
</organism>
<dbReference type="EMBL" id="SCEB01000486">
    <property type="protein sequence ID" value="RXM99032.1"/>
    <property type="molecule type" value="Genomic_DNA"/>
</dbReference>
<proteinExistence type="predicted"/>
<evidence type="ECO:0000256" key="3">
    <source>
        <dbReference type="ARBA" id="ARBA00022737"/>
    </source>
</evidence>
<evidence type="ECO:0000313" key="10">
    <source>
        <dbReference type="EMBL" id="RXM99032.1"/>
    </source>
</evidence>
<evidence type="ECO:0000256" key="1">
    <source>
        <dbReference type="ARBA" id="ARBA00004123"/>
    </source>
</evidence>
<comment type="subcellular location">
    <subcellularLocation>
        <location evidence="1">Nucleus</location>
    </subcellularLocation>
</comment>
<evidence type="ECO:0000256" key="5">
    <source>
        <dbReference type="ARBA" id="ARBA00022833"/>
    </source>
</evidence>
<comment type="caution">
    <text evidence="10">The sequence shown here is derived from an EMBL/GenBank/DDBJ whole genome shotgun (WGS) entry which is preliminary data.</text>
</comment>
<dbReference type="Proteomes" id="UP000289886">
    <property type="component" value="Unassembled WGS sequence"/>
</dbReference>
<dbReference type="PANTHER" id="PTHR45944">
    <property type="entry name" value="SCHNURRI, ISOFORM F"/>
    <property type="match status" value="1"/>
</dbReference>
<protein>
    <submittedName>
        <fullName evidence="10">Zinc finger protein 40</fullName>
    </submittedName>
</protein>
<feature type="compositionally biased region" description="Polar residues" evidence="9">
    <location>
        <begin position="368"/>
        <end position="379"/>
    </location>
</feature>
<keyword evidence="11" id="KW-1185">Reference proteome</keyword>